<feature type="compositionally biased region" description="Polar residues" evidence="1">
    <location>
        <begin position="14"/>
        <end position="26"/>
    </location>
</feature>
<proteinExistence type="predicted"/>
<evidence type="ECO:0000313" key="2">
    <source>
        <dbReference type="EMBL" id="RCU47626.1"/>
    </source>
</evidence>
<sequence>MSRVTGVAGDTLHTDTPWTLPPISQRQFRDEGPFDVGADDGAGRTELDRRRFVADGKRRTRSRPRSTLQPVARFPCARGAVSGVGSGR</sequence>
<organism evidence="2 3">
    <name type="scientific">Haloplanus salinus</name>
    <dbReference type="NCBI Taxonomy" id="1126245"/>
    <lineage>
        <taxon>Archaea</taxon>
        <taxon>Methanobacteriati</taxon>
        <taxon>Methanobacteriota</taxon>
        <taxon>Stenosarchaea group</taxon>
        <taxon>Halobacteria</taxon>
        <taxon>Halobacteriales</taxon>
        <taxon>Haloferacaceae</taxon>
        <taxon>Haloplanus</taxon>
    </lineage>
</organism>
<feature type="region of interest" description="Disordered" evidence="1">
    <location>
        <begin position="1"/>
        <end position="88"/>
    </location>
</feature>
<protein>
    <submittedName>
        <fullName evidence="2">Uncharacterized protein</fullName>
    </submittedName>
</protein>
<keyword evidence="3" id="KW-1185">Reference proteome</keyword>
<comment type="caution">
    <text evidence="2">The sequence shown here is derived from an EMBL/GenBank/DDBJ whole genome shotgun (WGS) entry which is preliminary data.</text>
</comment>
<dbReference type="AlphaFoldDB" id="A0A368NBM6"/>
<reference evidence="2 3" key="1">
    <citation type="submission" date="2018-07" db="EMBL/GenBank/DDBJ databases">
        <title>Genome sequences of Haloplanus salinus JCM 18368T.</title>
        <authorList>
            <person name="Kim Y.B."/>
            <person name="Roh S.W."/>
        </authorList>
    </citation>
    <scope>NUCLEOTIDE SEQUENCE [LARGE SCALE GENOMIC DNA]</scope>
    <source>
        <strain evidence="2 3">JCM 18368</strain>
    </source>
</reference>
<name>A0A368NBM6_9EURY</name>
<accession>A0A368NBM6</accession>
<dbReference type="Proteomes" id="UP000252189">
    <property type="component" value="Unassembled WGS sequence"/>
</dbReference>
<evidence type="ECO:0000256" key="1">
    <source>
        <dbReference type="SAM" id="MobiDB-lite"/>
    </source>
</evidence>
<feature type="compositionally biased region" description="Basic and acidic residues" evidence="1">
    <location>
        <begin position="41"/>
        <end position="57"/>
    </location>
</feature>
<gene>
    <name evidence="2" type="ORF">DU504_10155</name>
</gene>
<evidence type="ECO:0000313" key="3">
    <source>
        <dbReference type="Proteomes" id="UP000252189"/>
    </source>
</evidence>
<dbReference type="EMBL" id="QPHM01000001">
    <property type="protein sequence ID" value="RCU47626.1"/>
    <property type="molecule type" value="Genomic_DNA"/>
</dbReference>